<evidence type="ECO:0000259" key="3">
    <source>
        <dbReference type="Pfam" id="PF02221"/>
    </source>
</evidence>
<accession>A0A1D1XYG5</accession>
<proteinExistence type="predicted"/>
<dbReference type="GO" id="GO:0016874">
    <property type="term" value="F:ligase activity"/>
    <property type="evidence" value="ECO:0007669"/>
    <property type="project" value="UniProtKB-KW"/>
</dbReference>
<name>A0A1D1XYG5_9ARAE</name>
<dbReference type="SUPFAM" id="SSF81296">
    <property type="entry name" value="E set domains"/>
    <property type="match status" value="1"/>
</dbReference>
<dbReference type="InterPro" id="IPR003172">
    <property type="entry name" value="ML_dom"/>
</dbReference>
<feature type="chain" id="PRO_5008899810" evidence="2">
    <location>
        <begin position="29"/>
        <end position="184"/>
    </location>
</feature>
<keyword evidence="4" id="KW-0436">Ligase</keyword>
<reference evidence="4" key="1">
    <citation type="submission" date="2015-07" db="EMBL/GenBank/DDBJ databases">
        <title>Transcriptome Assembly of Anthurium amnicola.</title>
        <authorList>
            <person name="Suzuki J."/>
        </authorList>
    </citation>
    <scope>NUCLEOTIDE SEQUENCE</scope>
</reference>
<dbReference type="Pfam" id="PF02221">
    <property type="entry name" value="E1_DerP2_DerF2"/>
    <property type="match status" value="1"/>
</dbReference>
<evidence type="ECO:0000313" key="4">
    <source>
        <dbReference type="EMBL" id="JAT47381.1"/>
    </source>
</evidence>
<sequence length="184" mass="19518">DNSFINKTMNRNLLFLFFLLASISVINAVPHLNKRTTSFGACPPIPNNPVAVATLTVTVVPDPIVSNQNATFTISGTAKEDIPVNSGLGVVYINPDGSLIAEPTVIFCDGGPCPVKNGETFNRKLTAVAPPLPQQYGVGVLVGTEDVTYACAVASVGAPLHHHLNKSSDNIHHHHHSHINTNIS</sequence>
<organism evidence="4">
    <name type="scientific">Anthurium amnicola</name>
    <dbReference type="NCBI Taxonomy" id="1678845"/>
    <lineage>
        <taxon>Eukaryota</taxon>
        <taxon>Viridiplantae</taxon>
        <taxon>Streptophyta</taxon>
        <taxon>Embryophyta</taxon>
        <taxon>Tracheophyta</taxon>
        <taxon>Spermatophyta</taxon>
        <taxon>Magnoliopsida</taxon>
        <taxon>Liliopsida</taxon>
        <taxon>Araceae</taxon>
        <taxon>Pothoideae</taxon>
        <taxon>Potheae</taxon>
        <taxon>Anthurium</taxon>
    </lineage>
</organism>
<dbReference type="InterPro" id="IPR014756">
    <property type="entry name" value="Ig_E-set"/>
</dbReference>
<evidence type="ECO:0000256" key="1">
    <source>
        <dbReference type="SAM" id="MobiDB-lite"/>
    </source>
</evidence>
<dbReference type="EMBL" id="GDJX01020555">
    <property type="protein sequence ID" value="JAT47381.1"/>
    <property type="molecule type" value="Transcribed_RNA"/>
</dbReference>
<keyword evidence="2" id="KW-0732">Signal</keyword>
<protein>
    <submittedName>
        <fullName evidence="4">Isoleucine--tRNA ligase</fullName>
    </submittedName>
</protein>
<feature type="domain" description="MD-2-related lipid-recognition" evidence="3">
    <location>
        <begin position="38"/>
        <end position="134"/>
    </location>
</feature>
<feature type="region of interest" description="Disordered" evidence="1">
    <location>
        <begin position="165"/>
        <end position="184"/>
    </location>
</feature>
<feature type="signal peptide" evidence="2">
    <location>
        <begin position="1"/>
        <end position="28"/>
    </location>
</feature>
<gene>
    <name evidence="4" type="primary">ileS_2</name>
    <name evidence="4" type="ORF">g.63090</name>
</gene>
<evidence type="ECO:0000256" key="2">
    <source>
        <dbReference type="SAM" id="SignalP"/>
    </source>
</evidence>
<feature type="non-terminal residue" evidence="4">
    <location>
        <position position="1"/>
    </location>
</feature>
<dbReference type="AlphaFoldDB" id="A0A1D1XYG5"/>